<comment type="caution">
    <text evidence="1">The sequence shown here is derived from an EMBL/GenBank/DDBJ whole genome shotgun (WGS) entry which is preliminary data.</text>
</comment>
<dbReference type="InterPro" id="IPR052079">
    <property type="entry name" value="E3_ligase/Copine_domain"/>
</dbReference>
<reference evidence="1 2" key="1">
    <citation type="submission" date="2024-11" db="EMBL/GenBank/DDBJ databases">
        <title>A near-complete genome assembly of Cinchona calisaya.</title>
        <authorList>
            <person name="Lian D.C."/>
            <person name="Zhao X.W."/>
            <person name="Wei L."/>
        </authorList>
    </citation>
    <scope>NUCLEOTIDE SEQUENCE [LARGE SCALE GENOMIC DNA]</scope>
    <source>
        <tissue evidence="1">Nenye</tissue>
    </source>
</reference>
<evidence type="ECO:0000313" key="1">
    <source>
        <dbReference type="EMBL" id="KAL3528134.1"/>
    </source>
</evidence>
<dbReference type="PANTHER" id="PTHR45751:SF11">
    <property type="entry name" value="COPINE FAMILY PROTEIN 2"/>
    <property type="match status" value="1"/>
</dbReference>
<dbReference type="EMBL" id="JBJUIK010000005">
    <property type="protein sequence ID" value="KAL3528134.1"/>
    <property type="molecule type" value="Genomic_DNA"/>
</dbReference>
<protein>
    <submittedName>
        <fullName evidence="1">Uncharacterized protein</fullName>
    </submittedName>
</protein>
<name>A0ABD3A8R7_9GENT</name>
<dbReference type="Proteomes" id="UP001630127">
    <property type="component" value="Unassembled WGS sequence"/>
</dbReference>
<dbReference type="AlphaFoldDB" id="A0ABD3A8R7"/>
<keyword evidence="2" id="KW-1185">Reference proteome</keyword>
<proteinExistence type="predicted"/>
<evidence type="ECO:0000313" key="2">
    <source>
        <dbReference type="Proteomes" id="UP001630127"/>
    </source>
</evidence>
<sequence>MDLGMKCNNLMTILLKFVNFTKIMSEHTDMGKREALFALAALMEIPFQYRAAQNLPYKENSASPRRKELPPPCEVIYHDNSIKSFPHMTSFGPVDPGPLADQVTLPSIPAWALFLLDFFRDTI</sequence>
<organism evidence="1 2">
    <name type="scientific">Cinchona calisaya</name>
    <dbReference type="NCBI Taxonomy" id="153742"/>
    <lineage>
        <taxon>Eukaryota</taxon>
        <taxon>Viridiplantae</taxon>
        <taxon>Streptophyta</taxon>
        <taxon>Embryophyta</taxon>
        <taxon>Tracheophyta</taxon>
        <taxon>Spermatophyta</taxon>
        <taxon>Magnoliopsida</taxon>
        <taxon>eudicotyledons</taxon>
        <taxon>Gunneridae</taxon>
        <taxon>Pentapetalae</taxon>
        <taxon>asterids</taxon>
        <taxon>lamiids</taxon>
        <taxon>Gentianales</taxon>
        <taxon>Rubiaceae</taxon>
        <taxon>Cinchonoideae</taxon>
        <taxon>Cinchoneae</taxon>
        <taxon>Cinchona</taxon>
    </lineage>
</organism>
<accession>A0ABD3A8R7</accession>
<gene>
    <name evidence="1" type="ORF">ACH5RR_012790</name>
</gene>
<dbReference type="PANTHER" id="PTHR45751">
    <property type="entry name" value="COPINE FAMILY PROTEIN 1"/>
    <property type="match status" value="1"/>
</dbReference>